<evidence type="ECO:0000313" key="2">
    <source>
        <dbReference type="EMBL" id="KAK0418821.1"/>
    </source>
</evidence>
<reference evidence="2" key="1">
    <citation type="submission" date="2023-06" db="EMBL/GenBank/DDBJ databases">
        <title>Genomic analysis of the entomopathogenic nematode Steinernema hermaphroditum.</title>
        <authorList>
            <person name="Schwarz E.M."/>
            <person name="Heppert J.K."/>
            <person name="Baniya A."/>
            <person name="Schwartz H.T."/>
            <person name="Tan C.-H."/>
            <person name="Antoshechkin I."/>
            <person name="Sternberg P.W."/>
            <person name="Goodrich-Blair H."/>
            <person name="Dillman A.R."/>
        </authorList>
    </citation>
    <scope>NUCLEOTIDE SEQUENCE</scope>
    <source>
        <strain evidence="2">PS9179</strain>
        <tissue evidence="2">Whole animal</tissue>
    </source>
</reference>
<sequence length="202" mass="23239">MKLYLLVLFTSSPILCDFTYEGERDHRHPVVPEYHQIFALFMEQSTIDFVISLADEDLEAFKKAKLKAKGKHLTDDEFSALLGNYSKVAQSQFDMLMAENNEAAKHLEGNAKSIIHEMDSALRDMDEEMSRDDLKQWLVDVSEKLRSLSPSEKNSIIDTLPHKGMLLSATGLQKIHNENDAETFIDELMSLYGQYHHDEEHY</sequence>
<dbReference type="AlphaFoldDB" id="A0AA39I6P4"/>
<proteinExistence type="predicted"/>
<protein>
    <recommendedName>
        <fullName evidence="4">SXP/RAL-2 family protein Ani s 5-like cation-binding domain-containing protein</fullName>
    </recommendedName>
</protein>
<organism evidence="2 3">
    <name type="scientific">Steinernema hermaphroditum</name>
    <dbReference type="NCBI Taxonomy" id="289476"/>
    <lineage>
        <taxon>Eukaryota</taxon>
        <taxon>Metazoa</taxon>
        <taxon>Ecdysozoa</taxon>
        <taxon>Nematoda</taxon>
        <taxon>Chromadorea</taxon>
        <taxon>Rhabditida</taxon>
        <taxon>Tylenchina</taxon>
        <taxon>Panagrolaimomorpha</taxon>
        <taxon>Strongyloidoidea</taxon>
        <taxon>Steinernematidae</taxon>
        <taxon>Steinernema</taxon>
    </lineage>
</organism>
<evidence type="ECO:0000256" key="1">
    <source>
        <dbReference type="SAM" id="SignalP"/>
    </source>
</evidence>
<keyword evidence="1" id="KW-0732">Signal</keyword>
<feature type="signal peptide" evidence="1">
    <location>
        <begin position="1"/>
        <end position="16"/>
    </location>
</feature>
<feature type="chain" id="PRO_5041343186" description="SXP/RAL-2 family protein Ani s 5-like cation-binding domain-containing protein" evidence="1">
    <location>
        <begin position="17"/>
        <end position="202"/>
    </location>
</feature>
<comment type="caution">
    <text evidence="2">The sequence shown here is derived from an EMBL/GenBank/DDBJ whole genome shotgun (WGS) entry which is preliminary data.</text>
</comment>
<dbReference type="Proteomes" id="UP001175271">
    <property type="component" value="Unassembled WGS sequence"/>
</dbReference>
<gene>
    <name evidence="2" type="ORF">QR680_013790</name>
</gene>
<dbReference type="EMBL" id="JAUCMV010000002">
    <property type="protein sequence ID" value="KAK0418821.1"/>
    <property type="molecule type" value="Genomic_DNA"/>
</dbReference>
<evidence type="ECO:0000313" key="3">
    <source>
        <dbReference type="Proteomes" id="UP001175271"/>
    </source>
</evidence>
<name>A0AA39I6P4_9BILA</name>
<evidence type="ECO:0008006" key="4">
    <source>
        <dbReference type="Google" id="ProtNLM"/>
    </source>
</evidence>
<accession>A0AA39I6P4</accession>
<keyword evidence="3" id="KW-1185">Reference proteome</keyword>
<dbReference type="Gene3D" id="1.20.120.1100">
    <property type="match status" value="1"/>
</dbReference>